<feature type="domain" description="Reverse transcriptase" evidence="1">
    <location>
        <begin position="312"/>
        <end position="456"/>
    </location>
</feature>
<evidence type="ECO:0000313" key="2">
    <source>
        <dbReference type="EMBL" id="KAG1303079.1"/>
    </source>
</evidence>
<proteinExistence type="predicted"/>
<evidence type="ECO:0000313" key="3">
    <source>
        <dbReference type="Proteomes" id="UP000716291"/>
    </source>
</evidence>
<gene>
    <name evidence="2" type="ORF">G6F64_010381</name>
</gene>
<dbReference type="InterPro" id="IPR036691">
    <property type="entry name" value="Endo/exonu/phosph_ase_sf"/>
</dbReference>
<dbReference type="InterPro" id="IPR000477">
    <property type="entry name" value="RT_dom"/>
</dbReference>
<sequence>MSFNLARMNVAHFPPALIKLHIATINNRGFPKTADTSVCTHFIRYFRTHNLDSPALQGTYASSDSLQQVFHTQIQAQDNLWSRHCSLVCLSSGLSFSDSIFNGVTPAGSFTGATFHRGLSRSCIDYIFVTPDLINSKHSSCMTYIQHAWSDHCLVTLHMRLPTPVSDTVEQPPATKLISVDERQISKLIHPTSREICTSPTELQEAARTFYFDPYSPDPIDDSASQDILISIPSSLSLSAGDQNSLTSPIECDDLMEQVHCCPSKGSQGLDDIPYEILLLLFTHPDCKPIKLQVYNDGLTQFRFIADNGLLIKLIMEYSLLSSSSMIGLLLDQEKAYDCIHPDYLHQVLQQFAFPDSIIGFIRLLFLSPELQFNINSFLSDPISQSHVLHQSDPLSPVLFNLAFEPLLRSLFDDQNFKGLQLPRSPMSASSPETSAPVKLTAYTDDVVCYLEDPEGFTILHNYLSIYSRASKPKFLDKIVRSIVSAREVYSHRFLSVRGRVTILNSLILSRLWHVIRALSIPPPRILFETFPSLCTSRRLGGLNVLDPAIQLDALQHR</sequence>
<organism evidence="2 3">
    <name type="scientific">Rhizopus oryzae</name>
    <name type="common">Mucormycosis agent</name>
    <name type="synonym">Rhizopus arrhizus var. delemar</name>
    <dbReference type="NCBI Taxonomy" id="64495"/>
    <lineage>
        <taxon>Eukaryota</taxon>
        <taxon>Fungi</taxon>
        <taxon>Fungi incertae sedis</taxon>
        <taxon>Mucoromycota</taxon>
        <taxon>Mucoromycotina</taxon>
        <taxon>Mucoromycetes</taxon>
        <taxon>Mucorales</taxon>
        <taxon>Mucorineae</taxon>
        <taxon>Rhizopodaceae</taxon>
        <taxon>Rhizopus</taxon>
    </lineage>
</organism>
<name>A0A9P7BNG2_RHIOR</name>
<dbReference type="EMBL" id="JAANQT010002134">
    <property type="protein sequence ID" value="KAG1303079.1"/>
    <property type="molecule type" value="Genomic_DNA"/>
</dbReference>
<dbReference type="Gene3D" id="3.60.10.10">
    <property type="entry name" value="Endonuclease/exonuclease/phosphatase"/>
    <property type="match status" value="1"/>
</dbReference>
<dbReference type="SUPFAM" id="SSF56219">
    <property type="entry name" value="DNase I-like"/>
    <property type="match status" value="1"/>
</dbReference>
<protein>
    <recommendedName>
        <fullName evidence="1">Reverse transcriptase domain-containing protein</fullName>
    </recommendedName>
</protein>
<keyword evidence="3" id="KW-1185">Reference proteome</keyword>
<evidence type="ECO:0000259" key="1">
    <source>
        <dbReference type="Pfam" id="PF00078"/>
    </source>
</evidence>
<dbReference type="PANTHER" id="PTHR31635">
    <property type="entry name" value="REVERSE TRANSCRIPTASE DOMAIN-CONTAINING PROTEIN-RELATED"/>
    <property type="match status" value="1"/>
</dbReference>
<dbReference type="Pfam" id="PF00078">
    <property type="entry name" value="RVT_1"/>
    <property type="match status" value="1"/>
</dbReference>
<dbReference type="AlphaFoldDB" id="A0A9P7BNG2"/>
<dbReference type="Proteomes" id="UP000716291">
    <property type="component" value="Unassembled WGS sequence"/>
</dbReference>
<dbReference type="PANTHER" id="PTHR31635:SF196">
    <property type="entry name" value="REVERSE TRANSCRIPTASE DOMAIN-CONTAINING PROTEIN-RELATED"/>
    <property type="match status" value="1"/>
</dbReference>
<comment type="caution">
    <text evidence="2">The sequence shown here is derived from an EMBL/GenBank/DDBJ whole genome shotgun (WGS) entry which is preliminary data.</text>
</comment>
<reference evidence="2" key="1">
    <citation type="journal article" date="2020" name="Microb. Genom.">
        <title>Genetic diversity of clinical and environmental Mucorales isolates obtained from an investigation of mucormycosis cases among solid organ transplant recipients.</title>
        <authorList>
            <person name="Nguyen M.H."/>
            <person name="Kaul D."/>
            <person name="Muto C."/>
            <person name="Cheng S.J."/>
            <person name="Richter R.A."/>
            <person name="Bruno V.M."/>
            <person name="Liu G."/>
            <person name="Beyhan S."/>
            <person name="Sundermann A.J."/>
            <person name="Mounaud S."/>
            <person name="Pasculle A.W."/>
            <person name="Nierman W.C."/>
            <person name="Driscoll E."/>
            <person name="Cumbie R."/>
            <person name="Clancy C.J."/>
            <person name="Dupont C.L."/>
        </authorList>
    </citation>
    <scope>NUCLEOTIDE SEQUENCE</scope>
    <source>
        <strain evidence="2">GL11</strain>
    </source>
</reference>
<accession>A0A9P7BNG2</accession>